<reference evidence="10 11" key="1">
    <citation type="submission" date="2016-10" db="EMBL/GenBank/DDBJ databases">
        <authorList>
            <person name="de Groot N.N."/>
        </authorList>
    </citation>
    <scope>NUCLEOTIDE SEQUENCE [LARGE SCALE GENOMIC DNA]</scope>
    <source>
        <strain evidence="10 11">CGMCC 1.7031</strain>
    </source>
</reference>
<dbReference type="EMBL" id="FMVF01000002">
    <property type="protein sequence ID" value="SCX81033.1"/>
    <property type="molecule type" value="Genomic_DNA"/>
</dbReference>
<feature type="transmembrane region" description="Helical" evidence="9">
    <location>
        <begin position="374"/>
        <end position="392"/>
    </location>
</feature>
<organism evidence="10 11">
    <name type="scientific">Flavobacterium caeni</name>
    <dbReference type="NCBI Taxonomy" id="490189"/>
    <lineage>
        <taxon>Bacteria</taxon>
        <taxon>Pseudomonadati</taxon>
        <taxon>Bacteroidota</taxon>
        <taxon>Flavobacteriia</taxon>
        <taxon>Flavobacteriales</taxon>
        <taxon>Flavobacteriaceae</taxon>
        <taxon>Flavobacterium</taxon>
    </lineage>
</organism>
<feature type="transmembrane region" description="Helical" evidence="9">
    <location>
        <begin position="398"/>
        <end position="418"/>
    </location>
</feature>
<evidence type="ECO:0000256" key="8">
    <source>
        <dbReference type="ARBA" id="ARBA00023136"/>
    </source>
</evidence>
<feature type="transmembrane region" description="Helical" evidence="9">
    <location>
        <begin position="141"/>
        <end position="157"/>
    </location>
</feature>
<evidence type="ECO:0000313" key="11">
    <source>
        <dbReference type="Proteomes" id="UP000199354"/>
    </source>
</evidence>
<name>A0A1G5AT27_9FLAO</name>
<evidence type="ECO:0000256" key="9">
    <source>
        <dbReference type="SAM" id="Phobius"/>
    </source>
</evidence>
<feature type="transmembrane region" description="Helical" evidence="9">
    <location>
        <begin position="118"/>
        <end position="135"/>
    </location>
</feature>
<evidence type="ECO:0000256" key="4">
    <source>
        <dbReference type="ARBA" id="ARBA00022679"/>
    </source>
</evidence>
<evidence type="ECO:0000256" key="7">
    <source>
        <dbReference type="ARBA" id="ARBA00022989"/>
    </source>
</evidence>
<comment type="subcellular location">
    <subcellularLocation>
        <location evidence="1">Endomembrane system</location>
        <topology evidence="1">Multi-pass membrane protein</topology>
    </subcellularLocation>
    <subcellularLocation>
        <location evidence="2">Endoplasmic reticulum membrane</location>
    </subcellularLocation>
</comment>
<keyword evidence="11" id="KW-1185">Reference proteome</keyword>
<keyword evidence="4 10" id="KW-0808">Transferase</keyword>
<evidence type="ECO:0000256" key="5">
    <source>
        <dbReference type="ARBA" id="ARBA00022692"/>
    </source>
</evidence>
<evidence type="ECO:0000313" key="10">
    <source>
        <dbReference type="EMBL" id="SCX81033.1"/>
    </source>
</evidence>
<dbReference type="Proteomes" id="UP000199354">
    <property type="component" value="Unassembled WGS sequence"/>
</dbReference>
<evidence type="ECO:0000256" key="3">
    <source>
        <dbReference type="ARBA" id="ARBA00022676"/>
    </source>
</evidence>
<keyword evidence="3 10" id="KW-0328">Glycosyltransferase</keyword>
<dbReference type="Pfam" id="PF03901">
    <property type="entry name" value="Glyco_transf_22"/>
    <property type="match status" value="1"/>
</dbReference>
<dbReference type="RefSeq" id="WP_091140128.1">
    <property type="nucleotide sequence ID" value="NZ_FMVF01000002.1"/>
</dbReference>
<dbReference type="InterPro" id="IPR005599">
    <property type="entry name" value="GPI_mannosylTrfase"/>
</dbReference>
<feature type="transmembrane region" description="Helical" evidence="9">
    <location>
        <begin position="84"/>
        <end position="106"/>
    </location>
</feature>
<dbReference type="AlphaFoldDB" id="A0A1G5AT27"/>
<keyword evidence="7 9" id="KW-1133">Transmembrane helix</keyword>
<evidence type="ECO:0000256" key="2">
    <source>
        <dbReference type="ARBA" id="ARBA00004586"/>
    </source>
</evidence>
<protein>
    <submittedName>
        <fullName evidence="10">Alg9-like mannosyltransferase family protein</fullName>
    </submittedName>
</protein>
<evidence type="ECO:0000256" key="1">
    <source>
        <dbReference type="ARBA" id="ARBA00004127"/>
    </source>
</evidence>
<evidence type="ECO:0000256" key="6">
    <source>
        <dbReference type="ARBA" id="ARBA00022824"/>
    </source>
</evidence>
<accession>A0A1G5AT27</accession>
<dbReference type="GO" id="GO:0012505">
    <property type="term" value="C:endomembrane system"/>
    <property type="evidence" value="ECO:0007669"/>
    <property type="project" value="UniProtKB-SubCell"/>
</dbReference>
<feature type="transmembrane region" description="Helical" evidence="9">
    <location>
        <begin position="204"/>
        <end position="224"/>
    </location>
</feature>
<gene>
    <name evidence="10" type="ORF">SAMN02927903_00141</name>
</gene>
<dbReference type="GO" id="GO:0016757">
    <property type="term" value="F:glycosyltransferase activity"/>
    <property type="evidence" value="ECO:0007669"/>
    <property type="project" value="UniProtKB-KW"/>
</dbReference>
<keyword evidence="6" id="KW-0256">Endoplasmic reticulum</keyword>
<feature type="transmembrane region" description="Helical" evidence="9">
    <location>
        <begin position="344"/>
        <end position="367"/>
    </location>
</feature>
<keyword evidence="5 9" id="KW-0812">Transmembrane</keyword>
<dbReference type="STRING" id="490189.SAMN02927903_00141"/>
<feature type="transmembrane region" description="Helical" evidence="9">
    <location>
        <begin position="7"/>
        <end position="27"/>
    </location>
</feature>
<dbReference type="OrthoDB" id="1320601at2"/>
<sequence length="429" mass="50262">MKRIIDFVAKYPVAITALICIVFHFLLPFKPKPFGDGEYHEGTIQLVEYILNGFQGNIRVDKGMFTLFYYLTPYSLAYAFHSDAVFYLFGIAFNSIVVCAGIFYLFKTLDLLGFSNKVKACALIILCLFPIHVYYAMGILAETAAFFAITLFVYSWVRINEKSGSRRHFVALSFALLMLVGTRPNLLPFLIVFLLYFLVLKFDWNRKIAVIALVVIPLFLLGFFEGKVSRVDENFKSIVFRNQILWSRFELRDEPFNWLPQHGQDQFASSDYLNNLKKRAELDSICDQNNFDKTQYYLNWVKDDIIQNPGLTLRQYFLKFFQSQSFIISPLMKSNKSNLIKYGVHGYINLINYVLILFALIGMYLLAKNRKYRLFFPSLFLWGWSLLYVFIFHSEQRYMFPVRPLLIFLFAYTINHYFQDKKSSSSQAH</sequence>
<feature type="transmembrane region" description="Helical" evidence="9">
    <location>
        <begin position="169"/>
        <end position="198"/>
    </location>
</feature>
<proteinExistence type="predicted"/>
<keyword evidence="8 9" id="KW-0472">Membrane</keyword>